<dbReference type="InterPro" id="IPR025662">
    <property type="entry name" value="Sigma_54_int_dom_ATP-bd_1"/>
</dbReference>
<keyword evidence="4" id="KW-0804">Transcription</keyword>
<accession>A0ABV5ZIS4</accession>
<dbReference type="Gene3D" id="1.10.8.60">
    <property type="match status" value="1"/>
</dbReference>
<dbReference type="CDD" id="cd00009">
    <property type="entry name" value="AAA"/>
    <property type="match status" value="1"/>
</dbReference>
<dbReference type="InterPro" id="IPR000014">
    <property type="entry name" value="PAS"/>
</dbReference>
<sequence>MTASAPPASLDSLLQPWREFLDALQLPITLIDQQGRFRYFNQASARIDGTQPEAVLGRHLLEACPSLSADTSTLLRCLQGQRFINCHQRYKNPLGQVFDYLHTALPLQNAQGQIVGAIEVGRDLSDYRRLTEQVVDLSARLGRQQDRQPELDIISKDAAMLQQLAHLDACARTDVPILLYGETGTGKELFARRVQRHSHRAEQAWITLNCAAIPATLLESTLFGTSKGAFTGAENRPGLFTLADGGTLFLDELNSMPIELQSKLLRVLQDGRLTPLGSARSQQVNVRIVAALNQPPWEEIRAGRLREDLFYRLNVGFIRIPPLRERRQDIALLVQHFIERYAPEIRPSVQGVSEPVLAELMAHSWPGNVRMLENLIQRSLLLSEEQSPWLSRVYGLDEAIAVPDSHHQPQVTPSAPAATHPNLSLPEQLIALERQLIQQALKDQHGHIGKAAEQLGIPRTTLQSKLKKMEQSGFQQ</sequence>
<dbReference type="EMBL" id="JBHLZN010000008">
    <property type="protein sequence ID" value="MFB9888061.1"/>
    <property type="molecule type" value="Genomic_DNA"/>
</dbReference>
<dbReference type="CDD" id="cd00130">
    <property type="entry name" value="PAS"/>
    <property type="match status" value="1"/>
</dbReference>
<comment type="caution">
    <text evidence="7">The sequence shown here is derived from an EMBL/GenBank/DDBJ whole genome shotgun (WGS) entry which is preliminary data.</text>
</comment>
<dbReference type="PROSITE" id="PS50045">
    <property type="entry name" value="SIGMA54_INTERACT_4"/>
    <property type="match status" value="1"/>
</dbReference>
<evidence type="ECO:0000259" key="5">
    <source>
        <dbReference type="PROSITE" id="PS50045"/>
    </source>
</evidence>
<evidence type="ECO:0000313" key="7">
    <source>
        <dbReference type="EMBL" id="MFB9888061.1"/>
    </source>
</evidence>
<dbReference type="Pfam" id="PF00158">
    <property type="entry name" value="Sigma54_activat"/>
    <property type="match status" value="1"/>
</dbReference>
<dbReference type="SUPFAM" id="SSF52540">
    <property type="entry name" value="P-loop containing nucleoside triphosphate hydrolases"/>
    <property type="match status" value="1"/>
</dbReference>
<dbReference type="SMART" id="SM00382">
    <property type="entry name" value="AAA"/>
    <property type="match status" value="1"/>
</dbReference>
<dbReference type="Gene3D" id="3.40.50.300">
    <property type="entry name" value="P-loop containing nucleotide triphosphate hydrolases"/>
    <property type="match status" value="1"/>
</dbReference>
<evidence type="ECO:0000256" key="2">
    <source>
        <dbReference type="ARBA" id="ARBA00022840"/>
    </source>
</evidence>
<dbReference type="Pfam" id="PF02954">
    <property type="entry name" value="HTH_8"/>
    <property type="match status" value="1"/>
</dbReference>
<dbReference type="InterPro" id="IPR002197">
    <property type="entry name" value="HTH_Fis"/>
</dbReference>
<name>A0ABV5ZIS4_9GAMM</name>
<dbReference type="PRINTS" id="PR01590">
    <property type="entry name" value="HTHFIS"/>
</dbReference>
<dbReference type="Gene3D" id="1.10.10.60">
    <property type="entry name" value="Homeodomain-like"/>
    <property type="match status" value="1"/>
</dbReference>
<keyword evidence="8" id="KW-1185">Reference proteome</keyword>
<dbReference type="PROSITE" id="PS00676">
    <property type="entry name" value="SIGMA54_INTERACT_2"/>
    <property type="match status" value="1"/>
</dbReference>
<dbReference type="Gene3D" id="3.30.450.20">
    <property type="entry name" value="PAS domain"/>
    <property type="match status" value="1"/>
</dbReference>
<evidence type="ECO:0000259" key="6">
    <source>
        <dbReference type="PROSITE" id="PS50112"/>
    </source>
</evidence>
<organism evidence="7 8">
    <name type="scientific">Balneatrix alpica</name>
    <dbReference type="NCBI Taxonomy" id="75684"/>
    <lineage>
        <taxon>Bacteria</taxon>
        <taxon>Pseudomonadati</taxon>
        <taxon>Pseudomonadota</taxon>
        <taxon>Gammaproteobacteria</taxon>
        <taxon>Oceanospirillales</taxon>
        <taxon>Balneatrichaceae</taxon>
        <taxon>Balneatrix</taxon>
    </lineage>
</organism>
<feature type="domain" description="Sigma-54 factor interaction" evidence="5">
    <location>
        <begin position="153"/>
        <end position="381"/>
    </location>
</feature>
<dbReference type="InterPro" id="IPR025943">
    <property type="entry name" value="Sigma_54_int_dom_ATP-bd_2"/>
</dbReference>
<keyword evidence="1" id="KW-0547">Nucleotide-binding</keyword>
<dbReference type="InterPro" id="IPR003593">
    <property type="entry name" value="AAA+_ATPase"/>
</dbReference>
<feature type="domain" description="PAS" evidence="6">
    <location>
        <begin position="18"/>
        <end position="61"/>
    </location>
</feature>
<keyword evidence="2" id="KW-0067">ATP-binding</keyword>
<dbReference type="RefSeq" id="WP_051527675.1">
    <property type="nucleotide sequence ID" value="NZ_JBHLZN010000008.1"/>
</dbReference>
<dbReference type="InterPro" id="IPR009057">
    <property type="entry name" value="Homeodomain-like_sf"/>
</dbReference>
<dbReference type="Proteomes" id="UP001589628">
    <property type="component" value="Unassembled WGS sequence"/>
</dbReference>
<proteinExistence type="predicted"/>
<reference evidence="7 8" key="1">
    <citation type="submission" date="2024-09" db="EMBL/GenBank/DDBJ databases">
        <authorList>
            <person name="Sun Q."/>
            <person name="Mori K."/>
        </authorList>
    </citation>
    <scope>NUCLEOTIDE SEQUENCE [LARGE SCALE GENOMIC DNA]</scope>
    <source>
        <strain evidence="7 8">ATCC 51285</strain>
    </source>
</reference>
<dbReference type="InterPro" id="IPR002078">
    <property type="entry name" value="Sigma_54_int"/>
</dbReference>
<evidence type="ECO:0000256" key="3">
    <source>
        <dbReference type="ARBA" id="ARBA00023015"/>
    </source>
</evidence>
<dbReference type="PROSITE" id="PS00675">
    <property type="entry name" value="SIGMA54_INTERACT_1"/>
    <property type="match status" value="1"/>
</dbReference>
<dbReference type="Pfam" id="PF25601">
    <property type="entry name" value="AAA_lid_14"/>
    <property type="match status" value="1"/>
</dbReference>
<dbReference type="NCBIfam" id="TIGR00229">
    <property type="entry name" value="sensory_box"/>
    <property type="match status" value="1"/>
</dbReference>
<gene>
    <name evidence="7" type="ORF">ACFFLH_16720</name>
</gene>
<dbReference type="SUPFAM" id="SSF46689">
    <property type="entry name" value="Homeodomain-like"/>
    <property type="match status" value="1"/>
</dbReference>
<dbReference type="InterPro" id="IPR035965">
    <property type="entry name" value="PAS-like_dom_sf"/>
</dbReference>
<dbReference type="PROSITE" id="PS50112">
    <property type="entry name" value="PAS"/>
    <property type="match status" value="1"/>
</dbReference>
<dbReference type="PANTHER" id="PTHR32071">
    <property type="entry name" value="TRANSCRIPTIONAL REGULATORY PROTEIN"/>
    <property type="match status" value="1"/>
</dbReference>
<keyword evidence="3" id="KW-0805">Transcription regulation</keyword>
<dbReference type="Pfam" id="PF08448">
    <property type="entry name" value="PAS_4"/>
    <property type="match status" value="1"/>
</dbReference>
<evidence type="ECO:0000256" key="1">
    <source>
        <dbReference type="ARBA" id="ARBA00022741"/>
    </source>
</evidence>
<dbReference type="InterPro" id="IPR013656">
    <property type="entry name" value="PAS_4"/>
</dbReference>
<dbReference type="InterPro" id="IPR027417">
    <property type="entry name" value="P-loop_NTPase"/>
</dbReference>
<protein>
    <submittedName>
        <fullName evidence="7">Sigma-54 interaction domain-containing protein</fullName>
    </submittedName>
</protein>
<dbReference type="SUPFAM" id="SSF55785">
    <property type="entry name" value="PYP-like sensor domain (PAS domain)"/>
    <property type="match status" value="1"/>
</dbReference>
<dbReference type="PANTHER" id="PTHR32071:SF112">
    <property type="entry name" value="REGULATORY PROTEIN"/>
    <property type="match status" value="1"/>
</dbReference>
<evidence type="ECO:0000256" key="4">
    <source>
        <dbReference type="ARBA" id="ARBA00023163"/>
    </source>
</evidence>
<dbReference type="SMART" id="SM00091">
    <property type="entry name" value="PAS"/>
    <property type="match status" value="1"/>
</dbReference>
<evidence type="ECO:0000313" key="8">
    <source>
        <dbReference type="Proteomes" id="UP001589628"/>
    </source>
</evidence>
<dbReference type="InterPro" id="IPR058031">
    <property type="entry name" value="AAA_lid_NorR"/>
</dbReference>